<gene>
    <name evidence="3" type="ORF">LEP1GSC188_0093</name>
</gene>
<feature type="domain" description="Transposase IS66 zinc-finger binding" evidence="2">
    <location>
        <begin position="11"/>
        <end position="39"/>
    </location>
</feature>
<dbReference type="Pfam" id="PF13005">
    <property type="entry name" value="zf-IS66"/>
    <property type="match status" value="1"/>
</dbReference>
<evidence type="ECO:0000259" key="1">
    <source>
        <dbReference type="Pfam" id="PF03050"/>
    </source>
</evidence>
<sequence>MRSYTFTHRREKSEKLDIIPAKIQVEVHVRPKYACKKCEGTSDESLPVVRIAPVPNQIAEKSMLSSGFLAYTITQKFADALPFYRQAGILQRSGVEISRSTLSNTAIQVFEKLSPMIEDVRRELFQSKYLQIDETVLQVLKRRRKAKLLQIVYVVIRGFIREKPVVLYHYESSRSAKF</sequence>
<comment type="caution">
    <text evidence="3">The sequence shown here is derived from an EMBL/GenBank/DDBJ whole genome shotgun (WGS) entry which is preliminary data.</text>
</comment>
<dbReference type="InterPro" id="IPR004291">
    <property type="entry name" value="Transposase_IS66_central"/>
</dbReference>
<proteinExistence type="predicted"/>
<dbReference type="Pfam" id="PF03050">
    <property type="entry name" value="DDE_Tnp_IS66"/>
    <property type="match status" value="1"/>
</dbReference>
<dbReference type="PANTHER" id="PTHR33678">
    <property type="entry name" value="BLL1576 PROTEIN"/>
    <property type="match status" value="1"/>
</dbReference>
<organism evidence="3 4">
    <name type="scientific">Leptospira weilii serovar Topaz str. LT2116</name>
    <dbReference type="NCBI Taxonomy" id="1088540"/>
    <lineage>
        <taxon>Bacteria</taxon>
        <taxon>Pseudomonadati</taxon>
        <taxon>Spirochaetota</taxon>
        <taxon>Spirochaetia</taxon>
        <taxon>Leptospirales</taxon>
        <taxon>Leptospiraceae</taxon>
        <taxon>Leptospira</taxon>
    </lineage>
</organism>
<dbReference type="InterPro" id="IPR024474">
    <property type="entry name" value="Znf_dom_IS66"/>
</dbReference>
<evidence type="ECO:0000313" key="3">
    <source>
        <dbReference type="EMBL" id="EMF79564.1"/>
    </source>
</evidence>
<feature type="domain" description="Transposase IS66 central" evidence="1">
    <location>
        <begin position="61"/>
        <end position="177"/>
    </location>
</feature>
<name>M3G0V1_9LEPT</name>
<reference evidence="3 4" key="1">
    <citation type="submission" date="2013-01" db="EMBL/GenBank/DDBJ databases">
        <authorList>
            <person name="Harkins D.M."/>
            <person name="Durkin A.S."/>
            <person name="Brinkac L.M."/>
            <person name="Haft D.H."/>
            <person name="Selengut J.D."/>
            <person name="Sanka R."/>
            <person name="DePew J."/>
            <person name="Purushe J."/>
            <person name="Tulsiani S.M."/>
            <person name="Graham G.C."/>
            <person name="Burns M.-A."/>
            <person name="Dohnt M.F."/>
            <person name="Smythe L.D."/>
            <person name="McKay D.B."/>
            <person name="Craig S.B."/>
            <person name="Vinetz J.M."/>
            <person name="Sutton G.G."/>
            <person name="Nierman W.C."/>
            <person name="Fouts D.E."/>
        </authorList>
    </citation>
    <scope>NUCLEOTIDE SEQUENCE [LARGE SCALE GENOMIC DNA]</scope>
    <source>
        <strain evidence="3 4">LT2116</strain>
    </source>
</reference>
<dbReference type="PANTHER" id="PTHR33678:SF1">
    <property type="entry name" value="BLL1576 PROTEIN"/>
    <property type="match status" value="1"/>
</dbReference>
<evidence type="ECO:0000313" key="4">
    <source>
        <dbReference type="Proteomes" id="UP000011770"/>
    </source>
</evidence>
<dbReference type="Proteomes" id="UP000011770">
    <property type="component" value="Unassembled WGS sequence"/>
</dbReference>
<dbReference type="EMBL" id="AHOR02000077">
    <property type="protein sequence ID" value="EMF79564.1"/>
    <property type="molecule type" value="Genomic_DNA"/>
</dbReference>
<dbReference type="InterPro" id="IPR052344">
    <property type="entry name" value="Transposase-related"/>
</dbReference>
<protein>
    <submittedName>
        <fullName evidence="3">Putative helix-turn-helix domain of transposase IS66</fullName>
    </submittedName>
</protein>
<dbReference type="AlphaFoldDB" id="M3G0V1"/>
<evidence type="ECO:0000259" key="2">
    <source>
        <dbReference type="Pfam" id="PF13005"/>
    </source>
</evidence>
<accession>M3G0V1</accession>